<dbReference type="NCBIfam" id="TIGR00383">
    <property type="entry name" value="corA"/>
    <property type="match status" value="1"/>
</dbReference>
<dbReference type="InterPro" id="IPR002523">
    <property type="entry name" value="MgTranspt_CorA/ZnTranspt_ZntB"/>
</dbReference>
<dbReference type="OrthoDB" id="9803416at2"/>
<proteinExistence type="inferred from homology"/>
<reference evidence="13 14" key="1">
    <citation type="submission" date="2016-10" db="EMBL/GenBank/DDBJ databases">
        <authorList>
            <person name="de Groot N.N."/>
        </authorList>
    </citation>
    <scope>NUCLEOTIDE SEQUENCE [LARGE SCALE GENOMIC DNA]</scope>
    <source>
        <strain evidence="13 14">DSM 15695</strain>
    </source>
</reference>
<dbReference type="STRING" id="89093.SAMN04488558_103132"/>
<dbReference type="GO" id="GO:0005886">
    <property type="term" value="C:plasma membrane"/>
    <property type="evidence" value="ECO:0007669"/>
    <property type="project" value="UniProtKB-SubCell"/>
</dbReference>
<keyword evidence="8 12" id="KW-0406">Ion transport</keyword>
<gene>
    <name evidence="12" type="primary">corA</name>
    <name evidence="13" type="ORF">SAMN04488558_103132</name>
</gene>
<dbReference type="AlphaFoldDB" id="A0A1H9BXA0"/>
<comment type="catalytic activity">
    <reaction evidence="10">
        <text>Mg(2+)(in) = Mg(2+)(out)</text>
        <dbReference type="Rhea" id="RHEA:29827"/>
        <dbReference type="ChEBI" id="CHEBI:18420"/>
    </reaction>
</comment>
<keyword evidence="5 12" id="KW-0812">Transmembrane</keyword>
<evidence type="ECO:0000256" key="2">
    <source>
        <dbReference type="ARBA" id="ARBA00009765"/>
    </source>
</evidence>
<keyword evidence="14" id="KW-1185">Reference proteome</keyword>
<dbReference type="RefSeq" id="WP_092570922.1">
    <property type="nucleotide sequence ID" value="NZ_FOEN01000003.1"/>
</dbReference>
<dbReference type="SUPFAM" id="SSF143865">
    <property type="entry name" value="CorA soluble domain-like"/>
    <property type="match status" value="1"/>
</dbReference>
<evidence type="ECO:0000256" key="8">
    <source>
        <dbReference type="ARBA" id="ARBA00023065"/>
    </source>
</evidence>
<keyword evidence="4 12" id="KW-1003">Cell membrane</keyword>
<evidence type="ECO:0000313" key="14">
    <source>
        <dbReference type="Proteomes" id="UP000198833"/>
    </source>
</evidence>
<evidence type="ECO:0000256" key="3">
    <source>
        <dbReference type="ARBA" id="ARBA00022448"/>
    </source>
</evidence>
<dbReference type="PANTHER" id="PTHR46494">
    <property type="entry name" value="CORA FAMILY METAL ION TRANSPORTER (EUROFUNG)"/>
    <property type="match status" value="1"/>
</dbReference>
<evidence type="ECO:0000256" key="11">
    <source>
        <dbReference type="ARBA" id="ARBA00045497"/>
    </source>
</evidence>
<evidence type="ECO:0000256" key="1">
    <source>
        <dbReference type="ARBA" id="ARBA00004651"/>
    </source>
</evidence>
<dbReference type="InterPro" id="IPR045861">
    <property type="entry name" value="CorA_cytoplasmic_dom"/>
</dbReference>
<dbReference type="Proteomes" id="UP000198833">
    <property type="component" value="Unassembled WGS sequence"/>
</dbReference>
<accession>A0A1H9BXA0</accession>
<evidence type="ECO:0000256" key="4">
    <source>
        <dbReference type="ARBA" id="ARBA00022475"/>
    </source>
</evidence>
<name>A0A1H9BXA0_9LACT</name>
<comment type="subcellular location">
    <subcellularLocation>
        <location evidence="1">Cell membrane</location>
        <topology evidence="1">Multi-pass membrane protein</topology>
    </subcellularLocation>
    <subcellularLocation>
        <location evidence="12">Membrane</location>
        <topology evidence="12">Multi-pass membrane protein</topology>
    </subcellularLocation>
</comment>
<evidence type="ECO:0000256" key="10">
    <source>
        <dbReference type="ARBA" id="ARBA00034269"/>
    </source>
</evidence>
<organism evidence="13 14">
    <name type="scientific">Ignavigranum ruoffiae</name>
    <dbReference type="NCBI Taxonomy" id="89093"/>
    <lineage>
        <taxon>Bacteria</taxon>
        <taxon>Bacillati</taxon>
        <taxon>Bacillota</taxon>
        <taxon>Bacilli</taxon>
        <taxon>Lactobacillales</taxon>
        <taxon>Aerococcaceae</taxon>
        <taxon>Ignavigranum</taxon>
    </lineage>
</organism>
<dbReference type="GO" id="GO:0015087">
    <property type="term" value="F:cobalt ion transmembrane transporter activity"/>
    <property type="evidence" value="ECO:0007669"/>
    <property type="project" value="UniProtKB-UniRule"/>
</dbReference>
<dbReference type="InterPro" id="IPR045863">
    <property type="entry name" value="CorA_TM1_TM2"/>
</dbReference>
<dbReference type="SUPFAM" id="SSF144083">
    <property type="entry name" value="Magnesium transport protein CorA, transmembrane region"/>
    <property type="match status" value="1"/>
</dbReference>
<dbReference type="EMBL" id="FOEN01000003">
    <property type="protein sequence ID" value="SEP93361.1"/>
    <property type="molecule type" value="Genomic_DNA"/>
</dbReference>
<dbReference type="GO" id="GO:0050897">
    <property type="term" value="F:cobalt ion binding"/>
    <property type="evidence" value="ECO:0007669"/>
    <property type="project" value="TreeGrafter"/>
</dbReference>
<dbReference type="FunFam" id="1.20.58.340:FF:000004">
    <property type="entry name" value="Magnesium transport protein CorA"/>
    <property type="match status" value="1"/>
</dbReference>
<dbReference type="PANTHER" id="PTHR46494:SF1">
    <property type="entry name" value="CORA FAMILY METAL ION TRANSPORTER (EUROFUNG)"/>
    <property type="match status" value="1"/>
</dbReference>
<keyword evidence="7 12" id="KW-1133">Transmembrane helix</keyword>
<feature type="transmembrane region" description="Helical" evidence="12">
    <location>
        <begin position="267"/>
        <end position="286"/>
    </location>
</feature>
<dbReference type="Pfam" id="PF01544">
    <property type="entry name" value="CorA"/>
    <property type="match status" value="1"/>
</dbReference>
<comment type="similarity">
    <text evidence="2 12">Belongs to the CorA metal ion transporter (MIT) (TC 1.A.35) family.</text>
</comment>
<dbReference type="Gene3D" id="1.20.58.340">
    <property type="entry name" value="Magnesium transport protein CorA, transmembrane region"/>
    <property type="match status" value="2"/>
</dbReference>
<dbReference type="GO" id="GO:0015095">
    <property type="term" value="F:magnesium ion transmembrane transporter activity"/>
    <property type="evidence" value="ECO:0007669"/>
    <property type="project" value="UniProtKB-UniRule"/>
</dbReference>
<keyword evidence="6 12" id="KW-0460">Magnesium</keyword>
<dbReference type="InterPro" id="IPR004488">
    <property type="entry name" value="Mg/Co-transport_prot_CorA"/>
</dbReference>
<evidence type="ECO:0000313" key="13">
    <source>
        <dbReference type="EMBL" id="SEP93361.1"/>
    </source>
</evidence>
<dbReference type="Gene3D" id="3.30.460.20">
    <property type="entry name" value="CorA soluble domain-like"/>
    <property type="match status" value="1"/>
</dbReference>
<keyword evidence="3 12" id="KW-0813">Transport</keyword>
<evidence type="ECO:0000256" key="7">
    <source>
        <dbReference type="ARBA" id="ARBA00022989"/>
    </source>
</evidence>
<dbReference type="CDD" id="cd12828">
    <property type="entry name" value="TmCorA-like_1"/>
    <property type="match status" value="1"/>
</dbReference>
<comment type="function">
    <text evidence="11">Mediates influx of magnesium ions. Alternates between open and closed states. Activated by low cytoplasmic Mg(2+) levels. Inactive when cytoplasmic Mg(2+) levels are high.</text>
</comment>
<evidence type="ECO:0000256" key="5">
    <source>
        <dbReference type="ARBA" id="ARBA00022692"/>
    </source>
</evidence>
<dbReference type="GO" id="GO:0000287">
    <property type="term" value="F:magnesium ion binding"/>
    <property type="evidence" value="ECO:0007669"/>
    <property type="project" value="TreeGrafter"/>
</dbReference>
<sequence length="324" mass="38746">MGTRIKLYEYNTDYLYRRTLDNLDKLEVDNSDHHYWLSIQTDDPEQISNQLLDYFDWHPLMIVEDEESNLRSKFQEFKNYLSLLLVLTRMDRNQDIINESIQFILYDNLLITIEPEGHGIFSWVISQLHAKSVINEHGTAMLMYYLIDAVMESYMEIFEHIDYYLDELEEEILDGDDQDSIEKINHINKYLLSLKKGLWPMRTAIGSLTRGKHAMIDEDTQKYFHDVYEDMSQLNEMVELYRGLCSNLYDSHLARVNNRMNEIMQTLTVIATIFTPLTFLAGVYGMNFVEFPEIRWEFGYAMFWIICIVVALVLIWYFKRKKWF</sequence>
<protein>
    <recommendedName>
        <fullName evidence="12">Magnesium transport protein CorA</fullName>
    </recommendedName>
</protein>
<keyword evidence="9 12" id="KW-0472">Membrane</keyword>
<feature type="transmembrane region" description="Helical" evidence="12">
    <location>
        <begin position="298"/>
        <end position="318"/>
    </location>
</feature>
<evidence type="ECO:0000256" key="9">
    <source>
        <dbReference type="ARBA" id="ARBA00023136"/>
    </source>
</evidence>
<evidence type="ECO:0000256" key="6">
    <source>
        <dbReference type="ARBA" id="ARBA00022842"/>
    </source>
</evidence>
<evidence type="ECO:0000256" key="12">
    <source>
        <dbReference type="RuleBase" id="RU362010"/>
    </source>
</evidence>